<name>A0A1N7IZG9_9CORY</name>
<feature type="chain" id="PRO_5012252914" description="Lipoprotein" evidence="1">
    <location>
        <begin position="19"/>
        <end position="135"/>
    </location>
</feature>
<organism evidence="2 3">
    <name type="scientific">Corynebacterium appendicis CIP 107643</name>
    <dbReference type="NCBI Taxonomy" id="1161099"/>
    <lineage>
        <taxon>Bacteria</taxon>
        <taxon>Bacillati</taxon>
        <taxon>Actinomycetota</taxon>
        <taxon>Actinomycetes</taxon>
        <taxon>Mycobacteriales</taxon>
        <taxon>Corynebacteriaceae</taxon>
        <taxon>Corynebacterium</taxon>
    </lineage>
</organism>
<dbReference type="STRING" id="1161099.SAMN05444817_1033"/>
<gene>
    <name evidence="2" type="ORF">SAMN05444817_1033</name>
</gene>
<protein>
    <recommendedName>
        <fullName evidence="4">Lipoprotein</fullName>
    </recommendedName>
</protein>
<dbReference type="RefSeq" id="WP_076598653.1">
    <property type="nucleotide sequence ID" value="NZ_CP046976.1"/>
</dbReference>
<evidence type="ECO:0008006" key="4">
    <source>
        <dbReference type="Google" id="ProtNLM"/>
    </source>
</evidence>
<dbReference type="AlphaFoldDB" id="A0A1N7IZG9"/>
<dbReference type="OrthoDB" id="9774685at2"/>
<keyword evidence="1" id="KW-0732">Signal</keyword>
<evidence type="ECO:0000313" key="3">
    <source>
        <dbReference type="Proteomes" id="UP000186292"/>
    </source>
</evidence>
<evidence type="ECO:0000256" key="1">
    <source>
        <dbReference type="SAM" id="SignalP"/>
    </source>
</evidence>
<feature type="signal peptide" evidence="1">
    <location>
        <begin position="1"/>
        <end position="18"/>
    </location>
</feature>
<accession>A0A1N7IZG9</accession>
<dbReference type="EMBL" id="FTOF01000003">
    <property type="protein sequence ID" value="SIS42450.1"/>
    <property type="molecule type" value="Genomic_DNA"/>
</dbReference>
<proteinExistence type="predicted"/>
<reference evidence="3" key="1">
    <citation type="submission" date="2017-01" db="EMBL/GenBank/DDBJ databases">
        <authorList>
            <person name="Varghese N."/>
            <person name="Submissions S."/>
        </authorList>
    </citation>
    <scope>NUCLEOTIDE SEQUENCE [LARGE SCALE GENOMIC DNA]</scope>
    <source>
        <strain evidence="3">DSM 44531</strain>
    </source>
</reference>
<sequence length="135" mass="15249">MKRLLLLVAAITVIPAAACSTGVDGFKDEEAKRMVWEGKRCNEYTQASAPIEGAGVRRELNENRVPPSEKAEAEWWADRLSRADTIGDVMQYESSADFQNMCTGWLWERNQKRPNHMDGYDDFTYEDALSAGIVE</sequence>
<dbReference type="Proteomes" id="UP000186292">
    <property type="component" value="Unassembled WGS sequence"/>
</dbReference>
<evidence type="ECO:0000313" key="2">
    <source>
        <dbReference type="EMBL" id="SIS42450.1"/>
    </source>
</evidence>
<keyword evidence="3" id="KW-1185">Reference proteome</keyword>